<evidence type="ECO:0000259" key="10">
    <source>
        <dbReference type="Pfam" id="PF01050"/>
    </source>
</evidence>
<evidence type="ECO:0000256" key="2">
    <source>
        <dbReference type="ARBA" id="ARBA00012387"/>
    </source>
</evidence>
<dbReference type="InterPro" id="IPR001538">
    <property type="entry name" value="Man6P_isomerase-2_C"/>
</dbReference>
<dbReference type="Pfam" id="PF00483">
    <property type="entry name" value="NTP_transferase"/>
    <property type="match status" value="1"/>
</dbReference>
<evidence type="ECO:0000256" key="4">
    <source>
        <dbReference type="ARBA" id="ARBA00022695"/>
    </source>
</evidence>
<dbReference type="Pfam" id="PF22640">
    <property type="entry name" value="ManC_GMP_beta-helix"/>
    <property type="match status" value="1"/>
</dbReference>
<dbReference type="Gene3D" id="3.90.550.10">
    <property type="entry name" value="Spore Coat Polysaccharide Biosynthesis Protein SpsA, Chain A"/>
    <property type="match status" value="1"/>
</dbReference>
<evidence type="ECO:0000256" key="1">
    <source>
        <dbReference type="ARBA" id="ARBA00006115"/>
    </source>
</evidence>
<dbReference type="CDD" id="cd02213">
    <property type="entry name" value="cupin_PMI_typeII_C"/>
    <property type="match status" value="1"/>
</dbReference>
<dbReference type="EMBL" id="WIXJ01000002">
    <property type="protein sequence ID" value="MQY51041.1"/>
    <property type="molecule type" value="Genomic_DNA"/>
</dbReference>
<name>A0A6L5JVI0_RHOTE</name>
<evidence type="ECO:0000259" key="11">
    <source>
        <dbReference type="Pfam" id="PF22640"/>
    </source>
</evidence>
<dbReference type="SUPFAM" id="SSF51182">
    <property type="entry name" value="RmlC-like cupins"/>
    <property type="match status" value="1"/>
</dbReference>
<dbReference type="SUPFAM" id="SSF53448">
    <property type="entry name" value="Nucleotide-diphospho-sugar transferases"/>
    <property type="match status" value="1"/>
</dbReference>
<evidence type="ECO:0000313" key="13">
    <source>
        <dbReference type="Proteomes" id="UP000480275"/>
    </source>
</evidence>
<keyword evidence="6" id="KW-0342">GTP-binding</keyword>
<dbReference type="NCBIfam" id="TIGR01479">
    <property type="entry name" value="GMP_PMI"/>
    <property type="match status" value="1"/>
</dbReference>
<dbReference type="CDD" id="cd02509">
    <property type="entry name" value="GDP-M1P_Guanylyltransferase"/>
    <property type="match status" value="1"/>
</dbReference>
<feature type="domain" description="Nucleotidyl transferase" evidence="9">
    <location>
        <begin position="6"/>
        <end position="289"/>
    </location>
</feature>
<reference evidence="12 13" key="1">
    <citation type="submission" date="2019-10" db="EMBL/GenBank/DDBJ databases">
        <title>Whole-genome sequence of the purple nonsulfur photosynthetic bacterium Rhodocyclus tenuis.</title>
        <authorList>
            <person name="Kyndt J.A."/>
            <person name="Meyer T.E."/>
        </authorList>
    </citation>
    <scope>NUCLEOTIDE SEQUENCE [LARGE SCALE GENOMIC DNA]</scope>
    <source>
        <strain evidence="12 13">DSM 110</strain>
    </source>
</reference>
<evidence type="ECO:0000313" key="12">
    <source>
        <dbReference type="EMBL" id="MQY51041.1"/>
    </source>
</evidence>
<gene>
    <name evidence="12" type="ORF">GHK24_04515</name>
</gene>
<dbReference type="Pfam" id="PF01050">
    <property type="entry name" value="MannoseP_isomer"/>
    <property type="match status" value="1"/>
</dbReference>
<dbReference type="AlphaFoldDB" id="A0A6L5JVI0"/>
<feature type="domain" description="Mannose-6-phosphate isomerase type II C-terminal" evidence="10">
    <location>
        <begin position="355"/>
        <end position="469"/>
    </location>
</feature>
<proteinExistence type="inferred from homology"/>
<dbReference type="GO" id="GO:0016853">
    <property type="term" value="F:isomerase activity"/>
    <property type="evidence" value="ECO:0007669"/>
    <property type="project" value="UniProtKB-KW"/>
</dbReference>
<keyword evidence="3 12" id="KW-0808">Transferase</keyword>
<dbReference type="PANTHER" id="PTHR46390:SF1">
    <property type="entry name" value="MANNOSE-1-PHOSPHATE GUANYLYLTRANSFERASE"/>
    <property type="match status" value="1"/>
</dbReference>
<dbReference type="GO" id="GO:0009298">
    <property type="term" value="P:GDP-mannose biosynthetic process"/>
    <property type="evidence" value="ECO:0007669"/>
    <property type="project" value="TreeGrafter"/>
</dbReference>
<dbReference type="PANTHER" id="PTHR46390">
    <property type="entry name" value="MANNOSE-1-PHOSPHATE GUANYLYLTRANSFERASE"/>
    <property type="match status" value="1"/>
</dbReference>
<dbReference type="InterPro" id="IPR014710">
    <property type="entry name" value="RmlC-like_jellyroll"/>
</dbReference>
<dbReference type="GO" id="GO:0000271">
    <property type="term" value="P:polysaccharide biosynthetic process"/>
    <property type="evidence" value="ECO:0007669"/>
    <property type="project" value="InterPro"/>
</dbReference>
<dbReference type="InterPro" id="IPR054566">
    <property type="entry name" value="ManC/GMP-like_b-helix"/>
</dbReference>
<accession>A0A6L5JVI0</accession>
<evidence type="ECO:0000256" key="3">
    <source>
        <dbReference type="ARBA" id="ARBA00022679"/>
    </source>
</evidence>
<dbReference type="GO" id="GO:0005525">
    <property type="term" value="F:GTP binding"/>
    <property type="evidence" value="ECO:0007669"/>
    <property type="project" value="UniProtKB-KW"/>
</dbReference>
<evidence type="ECO:0000256" key="5">
    <source>
        <dbReference type="ARBA" id="ARBA00022741"/>
    </source>
</evidence>
<keyword evidence="5" id="KW-0547">Nucleotide-binding</keyword>
<evidence type="ECO:0000256" key="6">
    <source>
        <dbReference type="ARBA" id="ARBA00023134"/>
    </source>
</evidence>
<dbReference type="InterPro" id="IPR049577">
    <property type="entry name" value="GMPP_N"/>
</dbReference>
<dbReference type="OrthoDB" id="9806359at2"/>
<dbReference type="InterPro" id="IPR006375">
    <property type="entry name" value="Man1P_GuaTrfase/Man6P_Isoase"/>
</dbReference>
<evidence type="ECO:0000256" key="7">
    <source>
        <dbReference type="ARBA" id="ARBA00047343"/>
    </source>
</evidence>
<dbReference type="EC" id="2.7.7.13" evidence="2"/>
<protein>
    <recommendedName>
        <fullName evidence="2">mannose-1-phosphate guanylyltransferase</fullName>
        <ecNumber evidence="2">2.7.7.13</ecNumber>
    </recommendedName>
</protein>
<dbReference type="FunFam" id="3.90.550.10:FF:000046">
    <property type="entry name" value="Mannose-1-phosphate guanylyltransferase (GDP)"/>
    <property type="match status" value="1"/>
</dbReference>
<evidence type="ECO:0000259" key="9">
    <source>
        <dbReference type="Pfam" id="PF00483"/>
    </source>
</evidence>
<dbReference type="InterPro" id="IPR011051">
    <property type="entry name" value="RmlC_Cupin_sf"/>
</dbReference>
<feature type="domain" description="MannoseP isomerase/GMP-like beta-helix" evidence="11">
    <location>
        <begin position="299"/>
        <end position="351"/>
    </location>
</feature>
<dbReference type="GO" id="GO:0004475">
    <property type="term" value="F:mannose-1-phosphate guanylyltransferase (GTP) activity"/>
    <property type="evidence" value="ECO:0007669"/>
    <property type="project" value="UniProtKB-EC"/>
</dbReference>
<keyword evidence="12" id="KW-0413">Isomerase</keyword>
<comment type="caution">
    <text evidence="12">The sequence shown here is derived from an EMBL/GenBank/DDBJ whole genome shotgun (WGS) entry which is preliminary data.</text>
</comment>
<organism evidence="12 13">
    <name type="scientific">Rhodocyclus tenuis</name>
    <name type="common">Rhodospirillum tenue</name>
    <dbReference type="NCBI Taxonomy" id="1066"/>
    <lineage>
        <taxon>Bacteria</taxon>
        <taxon>Pseudomonadati</taxon>
        <taxon>Pseudomonadota</taxon>
        <taxon>Betaproteobacteria</taxon>
        <taxon>Rhodocyclales</taxon>
        <taxon>Rhodocyclaceae</taxon>
        <taxon>Rhodocyclus</taxon>
    </lineage>
</organism>
<dbReference type="InterPro" id="IPR051161">
    <property type="entry name" value="Mannose-6P_isomerase_type2"/>
</dbReference>
<dbReference type="Proteomes" id="UP000480275">
    <property type="component" value="Unassembled WGS sequence"/>
</dbReference>
<dbReference type="InterPro" id="IPR029044">
    <property type="entry name" value="Nucleotide-diphossugar_trans"/>
</dbReference>
<dbReference type="FunFam" id="2.60.120.10:FF:000032">
    <property type="entry name" value="Mannose-1-phosphate guanylyltransferase/mannose-6-phosphate isomerase"/>
    <property type="match status" value="1"/>
</dbReference>
<dbReference type="InterPro" id="IPR005835">
    <property type="entry name" value="NTP_transferase_dom"/>
</dbReference>
<comment type="catalytic activity">
    <reaction evidence="7">
        <text>alpha-D-mannose 1-phosphate + GTP + H(+) = GDP-alpha-D-mannose + diphosphate</text>
        <dbReference type="Rhea" id="RHEA:15229"/>
        <dbReference type="ChEBI" id="CHEBI:15378"/>
        <dbReference type="ChEBI" id="CHEBI:33019"/>
        <dbReference type="ChEBI" id="CHEBI:37565"/>
        <dbReference type="ChEBI" id="CHEBI:57527"/>
        <dbReference type="ChEBI" id="CHEBI:58409"/>
        <dbReference type="EC" id="2.7.7.13"/>
    </reaction>
</comment>
<dbReference type="Gene3D" id="2.60.120.10">
    <property type="entry name" value="Jelly Rolls"/>
    <property type="match status" value="1"/>
</dbReference>
<sequence>MSRITPVILSGGNGSRLWPLSRRALPKQLLPLLGGETMIQQTLTRLHGLPELAPAVLVCNQEHRFLVAEQAGATPIDIGAIFLEPAARNTAPAIAVAALHLVASGSGSDGVMLVLPADHAIADVAAFHAAVAAATQAAEAGWLVTFGITPDSPQTGFGYIRGGEALAEGSGRHVAAFVEKPDARRAAEFLADGNYYWNSGMFAFRPEVFLAELERYRPDILAGARLALEGVAPDLGFYRLDAGAFAACPAESIDYAVMEKTHKAVVIPCDIGWSDIGSWQALWAHTPHDASGNALVGDALALASHRCYARSGSRLVALLGVDDLIVVETADAVLVAHRDRAEEVKQLVDELARQGRSEIAAHQRVYRPWGWYEGVDAGERFQVKRIMVLPGERLSLQLHHHRAEHWVVVSGTARVHCDGEDTLVSENESTFIPLGVVHRLENPGKIPLHLIEVQSGSYLGEDDIVRLQDDYRREE</sequence>
<keyword evidence="4 12" id="KW-0548">Nucleotidyltransferase</keyword>
<evidence type="ECO:0000256" key="8">
    <source>
        <dbReference type="RuleBase" id="RU004190"/>
    </source>
</evidence>
<comment type="similarity">
    <text evidence="1 8">Belongs to the mannose-6-phosphate isomerase type 2 family.</text>
</comment>